<feature type="domain" description="HTH gntR-type" evidence="4">
    <location>
        <begin position="11"/>
        <end position="78"/>
    </location>
</feature>
<dbReference type="GO" id="GO:0003677">
    <property type="term" value="F:DNA binding"/>
    <property type="evidence" value="ECO:0007669"/>
    <property type="project" value="UniProtKB-KW"/>
</dbReference>
<evidence type="ECO:0000313" key="6">
    <source>
        <dbReference type="Proteomes" id="UP000539538"/>
    </source>
</evidence>
<gene>
    <name evidence="5" type="ORF">GGQ99_001242</name>
</gene>
<organism evidence="5 6">
    <name type="scientific">Aminobacter niigataensis</name>
    <dbReference type="NCBI Taxonomy" id="83265"/>
    <lineage>
        <taxon>Bacteria</taxon>
        <taxon>Pseudomonadati</taxon>
        <taxon>Pseudomonadota</taxon>
        <taxon>Alphaproteobacteria</taxon>
        <taxon>Hyphomicrobiales</taxon>
        <taxon>Phyllobacteriaceae</taxon>
        <taxon>Aminobacter</taxon>
    </lineage>
</organism>
<sequence length="249" mass="27478">MSESEFAVPEGSLADRAYRLIRDDILNGVFPAGAPLRLAVLRDRYGLSFSPLREALTRLSSDRLAELASLRGFRVAGVSLDEMWDVIGIRILVESEALRRAVSLGTDDWEARVVASFHAFGKAVARHESQPTQVDGAFDQALEDRHQSFHHALISACGSAALLDIAAQLYTRTERYRRPVLSDELRARPRNLMEEHSALMKAALQRDGEGAVKLLAEHYRRTGELIEAGLKDASTTAATGKATRRRAAK</sequence>
<keyword evidence="6" id="KW-1185">Reference proteome</keyword>
<dbReference type="SMART" id="SM00345">
    <property type="entry name" value="HTH_GNTR"/>
    <property type="match status" value="1"/>
</dbReference>
<dbReference type="Gene3D" id="1.10.10.10">
    <property type="entry name" value="Winged helix-like DNA-binding domain superfamily/Winged helix DNA-binding domain"/>
    <property type="match status" value="1"/>
</dbReference>
<reference evidence="5 6" key="1">
    <citation type="submission" date="2020-08" db="EMBL/GenBank/DDBJ databases">
        <title>Genomic Encyclopedia of Type Strains, Phase IV (KMG-IV): sequencing the most valuable type-strain genomes for metagenomic binning, comparative biology and taxonomic classification.</title>
        <authorList>
            <person name="Goeker M."/>
        </authorList>
    </citation>
    <scope>NUCLEOTIDE SEQUENCE [LARGE SCALE GENOMIC DNA]</scope>
    <source>
        <strain evidence="5 6">DSM 7050</strain>
    </source>
</reference>
<dbReference type="SUPFAM" id="SSF46785">
    <property type="entry name" value="Winged helix' DNA-binding domain"/>
    <property type="match status" value="1"/>
</dbReference>
<proteinExistence type="predicted"/>
<dbReference type="Proteomes" id="UP000539538">
    <property type="component" value="Unassembled WGS sequence"/>
</dbReference>
<dbReference type="PROSITE" id="PS50949">
    <property type="entry name" value="HTH_GNTR"/>
    <property type="match status" value="1"/>
</dbReference>
<accession>A0ABR6KYB0</accession>
<dbReference type="InterPro" id="IPR036388">
    <property type="entry name" value="WH-like_DNA-bd_sf"/>
</dbReference>
<dbReference type="PANTHER" id="PTHR43537">
    <property type="entry name" value="TRANSCRIPTIONAL REGULATOR, GNTR FAMILY"/>
    <property type="match status" value="1"/>
</dbReference>
<dbReference type="Pfam" id="PF00392">
    <property type="entry name" value="GntR"/>
    <property type="match status" value="1"/>
</dbReference>
<evidence type="ECO:0000256" key="2">
    <source>
        <dbReference type="ARBA" id="ARBA00023125"/>
    </source>
</evidence>
<dbReference type="InterPro" id="IPR011711">
    <property type="entry name" value="GntR_C"/>
</dbReference>
<dbReference type="EMBL" id="JACHOT010000001">
    <property type="protein sequence ID" value="MBB4649520.1"/>
    <property type="molecule type" value="Genomic_DNA"/>
</dbReference>
<dbReference type="SUPFAM" id="SSF48008">
    <property type="entry name" value="GntR ligand-binding domain-like"/>
    <property type="match status" value="1"/>
</dbReference>
<dbReference type="Gene3D" id="1.20.120.530">
    <property type="entry name" value="GntR ligand-binding domain-like"/>
    <property type="match status" value="1"/>
</dbReference>
<evidence type="ECO:0000256" key="1">
    <source>
        <dbReference type="ARBA" id="ARBA00023015"/>
    </source>
</evidence>
<dbReference type="SMART" id="SM00895">
    <property type="entry name" value="FCD"/>
    <property type="match status" value="1"/>
</dbReference>
<protein>
    <submittedName>
        <fullName evidence="5">DNA-binding GntR family transcriptional regulator</fullName>
    </submittedName>
</protein>
<evidence type="ECO:0000256" key="3">
    <source>
        <dbReference type="ARBA" id="ARBA00023163"/>
    </source>
</evidence>
<evidence type="ECO:0000313" key="5">
    <source>
        <dbReference type="EMBL" id="MBB4649520.1"/>
    </source>
</evidence>
<dbReference type="InterPro" id="IPR000524">
    <property type="entry name" value="Tscrpt_reg_HTH_GntR"/>
</dbReference>
<dbReference type="Pfam" id="PF07729">
    <property type="entry name" value="FCD"/>
    <property type="match status" value="1"/>
</dbReference>
<dbReference type="InterPro" id="IPR008920">
    <property type="entry name" value="TF_FadR/GntR_C"/>
</dbReference>
<keyword evidence="1" id="KW-0805">Transcription regulation</keyword>
<keyword evidence="3" id="KW-0804">Transcription</keyword>
<name>A0ABR6KYB0_9HYPH</name>
<dbReference type="InterPro" id="IPR036390">
    <property type="entry name" value="WH_DNA-bd_sf"/>
</dbReference>
<keyword evidence="2 5" id="KW-0238">DNA-binding</keyword>
<evidence type="ECO:0000259" key="4">
    <source>
        <dbReference type="PROSITE" id="PS50949"/>
    </source>
</evidence>
<comment type="caution">
    <text evidence="5">The sequence shown here is derived from an EMBL/GenBank/DDBJ whole genome shotgun (WGS) entry which is preliminary data.</text>
</comment>
<dbReference type="PANTHER" id="PTHR43537:SF20">
    <property type="entry name" value="HTH-TYPE TRANSCRIPTIONAL REPRESSOR GLAR"/>
    <property type="match status" value="1"/>
</dbReference>